<dbReference type="InterPro" id="IPR036640">
    <property type="entry name" value="ABC1_TM_sf"/>
</dbReference>
<keyword evidence="7 8" id="KW-0472">Membrane</keyword>
<dbReference type="GO" id="GO:0016887">
    <property type="term" value="F:ATP hydrolysis activity"/>
    <property type="evidence" value="ECO:0007669"/>
    <property type="project" value="InterPro"/>
</dbReference>
<dbReference type="Pfam" id="PF00005">
    <property type="entry name" value="ABC_tran"/>
    <property type="match status" value="1"/>
</dbReference>
<feature type="transmembrane region" description="Helical" evidence="8">
    <location>
        <begin position="173"/>
        <end position="194"/>
    </location>
</feature>
<dbReference type="GO" id="GO:0005524">
    <property type="term" value="F:ATP binding"/>
    <property type="evidence" value="ECO:0007669"/>
    <property type="project" value="UniProtKB-KW"/>
</dbReference>
<dbReference type="GO" id="GO:0140359">
    <property type="term" value="F:ABC-type transporter activity"/>
    <property type="evidence" value="ECO:0007669"/>
    <property type="project" value="InterPro"/>
</dbReference>
<comment type="caution">
    <text evidence="11">The sequence shown here is derived from an EMBL/GenBank/DDBJ whole genome shotgun (WGS) entry which is preliminary data.</text>
</comment>
<reference evidence="11 12" key="1">
    <citation type="submission" date="2019-03" db="EMBL/GenBank/DDBJ databases">
        <title>Genomic Encyclopedia of Type Strains, Phase IV (KMG-IV): sequencing the most valuable type-strain genomes for metagenomic binning, comparative biology and taxonomic classification.</title>
        <authorList>
            <person name="Goeker M."/>
        </authorList>
    </citation>
    <scope>NUCLEOTIDE SEQUENCE [LARGE SCALE GENOMIC DNA]</scope>
    <source>
        <strain evidence="11 12">DSM 19610</strain>
    </source>
</reference>
<dbReference type="SUPFAM" id="SSF90123">
    <property type="entry name" value="ABC transporter transmembrane region"/>
    <property type="match status" value="1"/>
</dbReference>
<dbReference type="CDD" id="cd03253">
    <property type="entry name" value="ABCC_ATM1_transporter"/>
    <property type="match status" value="1"/>
</dbReference>
<feature type="transmembrane region" description="Helical" evidence="8">
    <location>
        <begin position="33"/>
        <end position="54"/>
    </location>
</feature>
<dbReference type="AlphaFoldDB" id="A0A4V2PGM0"/>
<evidence type="ECO:0000313" key="11">
    <source>
        <dbReference type="EMBL" id="TCK17356.1"/>
    </source>
</evidence>
<dbReference type="SMART" id="SM00382">
    <property type="entry name" value="AAA"/>
    <property type="match status" value="1"/>
</dbReference>
<dbReference type="Gene3D" id="3.40.50.300">
    <property type="entry name" value="P-loop containing nucleotide triphosphate hydrolases"/>
    <property type="match status" value="1"/>
</dbReference>
<dbReference type="InterPro" id="IPR027417">
    <property type="entry name" value="P-loop_NTPase"/>
</dbReference>
<dbReference type="PROSITE" id="PS50893">
    <property type="entry name" value="ABC_TRANSPORTER_2"/>
    <property type="match status" value="1"/>
</dbReference>
<evidence type="ECO:0000313" key="12">
    <source>
        <dbReference type="Proteomes" id="UP000295707"/>
    </source>
</evidence>
<gene>
    <name evidence="11" type="ORF">DFR30_0584</name>
</gene>
<dbReference type="RefSeq" id="WP_132971237.1">
    <property type="nucleotide sequence ID" value="NZ_SMFX01000001.1"/>
</dbReference>
<sequence>MHNRHTELPDTDGNDLKTLRSLAPFLWEYRVRVVLALTFLILAKVANVGIPLMLKGIVDALDRDNMQLVLPLGLLLGYGGLRLASSLFNELRDAVFARVRHGAMRKVSVRVLEHLHRLSLRYHLERKTGGISRDIERGTRSVSSLLNYMVFSILPTLVEVTLIAGILLKQYSVWYAVITFISVMTYIFFTFRITEWRMKYRVKMNASDSRANTQAIDSLINYETVKYFGNEPHELARYDTSLAEWEDAAVKSQTSLSALNVGQASIIALGVTSIMILASSGVVEGDLSIGDLVLINAFLLQLFIPLNFLGIVYSQLKHAIADMQLMFDVLEKRPEIEDAPDAVPLKLRDGEVRFDRVSFAYDPDRPILREVSFTIPAGHRVAVVGPSGAGKSTLARLLFRFYDVNGGCILIDDQDIRSVTQQSLRAAIGIVPQDTVLFNDTLRYNIGYARTDASFEEIQQAAKLANIHDFIISLPKGYDTVVGERGLKLSGGEKQRVAIARAILKNPKILVFDEATSSLDSHSEQIILESLRNAAQNHTTLVIAHRLSTIIDADQILVMQDGKIVEQGSHGQLLGHAGVYAHLWELQQQEEEKQVAGQVP</sequence>
<dbReference type="Proteomes" id="UP000295707">
    <property type="component" value="Unassembled WGS sequence"/>
</dbReference>
<dbReference type="FunFam" id="3.40.50.300:FF:000186">
    <property type="entry name" value="ATP-binding cassette sub-family B member 7, mitochondrial"/>
    <property type="match status" value="1"/>
</dbReference>
<feature type="transmembrane region" description="Helical" evidence="8">
    <location>
        <begin position="294"/>
        <end position="316"/>
    </location>
</feature>
<keyword evidence="6 8" id="KW-1133">Transmembrane helix</keyword>
<dbReference type="Gene3D" id="1.20.1560.10">
    <property type="entry name" value="ABC transporter type 1, transmembrane domain"/>
    <property type="match status" value="1"/>
</dbReference>
<dbReference type="GO" id="GO:0006879">
    <property type="term" value="P:intracellular iron ion homeostasis"/>
    <property type="evidence" value="ECO:0007669"/>
    <property type="project" value="TreeGrafter"/>
</dbReference>
<evidence type="ECO:0000256" key="4">
    <source>
        <dbReference type="ARBA" id="ARBA00022741"/>
    </source>
</evidence>
<keyword evidence="4" id="KW-0547">Nucleotide-binding</keyword>
<evidence type="ECO:0000259" key="9">
    <source>
        <dbReference type="PROSITE" id="PS50893"/>
    </source>
</evidence>
<dbReference type="EMBL" id="SMFX01000001">
    <property type="protein sequence ID" value="TCK17356.1"/>
    <property type="molecule type" value="Genomic_DNA"/>
</dbReference>
<evidence type="ECO:0000256" key="6">
    <source>
        <dbReference type="ARBA" id="ARBA00022989"/>
    </source>
</evidence>
<evidence type="ECO:0000259" key="10">
    <source>
        <dbReference type="PROSITE" id="PS50929"/>
    </source>
</evidence>
<accession>A0A4V2PGM0</accession>
<dbReference type="InterPro" id="IPR017871">
    <property type="entry name" value="ABC_transporter-like_CS"/>
</dbReference>
<feature type="transmembrane region" description="Helical" evidence="8">
    <location>
        <begin position="261"/>
        <end position="282"/>
    </location>
</feature>
<dbReference type="PROSITE" id="PS00211">
    <property type="entry name" value="ABC_TRANSPORTER_1"/>
    <property type="match status" value="1"/>
</dbReference>
<dbReference type="InterPro" id="IPR003593">
    <property type="entry name" value="AAA+_ATPase"/>
</dbReference>
<keyword evidence="2" id="KW-0813">Transport</keyword>
<dbReference type="CDD" id="cd18582">
    <property type="entry name" value="ABC_6TM_ATM1_ABCB7"/>
    <property type="match status" value="1"/>
</dbReference>
<dbReference type="PANTHER" id="PTHR24221">
    <property type="entry name" value="ATP-BINDING CASSETTE SUB-FAMILY B"/>
    <property type="match status" value="1"/>
</dbReference>
<dbReference type="GO" id="GO:0005886">
    <property type="term" value="C:plasma membrane"/>
    <property type="evidence" value="ECO:0007669"/>
    <property type="project" value="UniProtKB-SubCell"/>
</dbReference>
<name>A0A4V2PGM0_9GAMM</name>
<keyword evidence="5 11" id="KW-0067">ATP-binding</keyword>
<proteinExistence type="predicted"/>
<evidence type="ECO:0000256" key="8">
    <source>
        <dbReference type="SAM" id="Phobius"/>
    </source>
</evidence>
<feature type="transmembrane region" description="Helical" evidence="8">
    <location>
        <begin position="145"/>
        <end position="167"/>
    </location>
</feature>
<dbReference type="InterPro" id="IPR003439">
    <property type="entry name" value="ABC_transporter-like_ATP-bd"/>
</dbReference>
<evidence type="ECO:0000256" key="1">
    <source>
        <dbReference type="ARBA" id="ARBA00004651"/>
    </source>
</evidence>
<dbReference type="InterPro" id="IPR011527">
    <property type="entry name" value="ABC1_TM_dom"/>
</dbReference>
<keyword evidence="3 8" id="KW-0812">Transmembrane</keyword>
<dbReference type="OrthoDB" id="6336411at2"/>
<dbReference type="Pfam" id="PF00664">
    <property type="entry name" value="ABC_membrane"/>
    <property type="match status" value="1"/>
</dbReference>
<dbReference type="InterPro" id="IPR039421">
    <property type="entry name" value="Type_1_exporter"/>
</dbReference>
<evidence type="ECO:0000256" key="7">
    <source>
        <dbReference type="ARBA" id="ARBA00023136"/>
    </source>
</evidence>
<feature type="domain" description="ABC transmembrane type-1" evidence="10">
    <location>
        <begin position="34"/>
        <end position="318"/>
    </location>
</feature>
<dbReference type="SUPFAM" id="SSF52540">
    <property type="entry name" value="P-loop containing nucleoside triphosphate hydrolases"/>
    <property type="match status" value="1"/>
</dbReference>
<keyword evidence="12" id="KW-1185">Reference proteome</keyword>
<organism evidence="11 12">
    <name type="scientific">Thiogranum longum</name>
    <dbReference type="NCBI Taxonomy" id="1537524"/>
    <lineage>
        <taxon>Bacteria</taxon>
        <taxon>Pseudomonadati</taxon>
        <taxon>Pseudomonadota</taxon>
        <taxon>Gammaproteobacteria</taxon>
        <taxon>Chromatiales</taxon>
        <taxon>Ectothiorhodospiraceae</taxon>
        <taxon>Thiogranum</taxon>
    </lineage>
</organism>
<dbReference type="PANTHER" id="PTHR24221:SF402">
    <property type="entry name" value="IRON-SULFUR CLUSTERS TRANSPORTER ABCB7, MITOCHONDRIAL"/>
    <property type="match status" value="1"/>
</dbReference>
<evidence type="ECO:0000256" key="3">
    <source>
        <dbReference type="ARBA" id="ARBA00022692"/>
    </source>
</evidence>
<protein>
    <submittedName>
        <fullName evidence="11">ATP-binding cassette subfamily B protein</fullName>
    </submittedName>
</protein>
<dbReference type="PROSITE" id="PS50929">
    <property type="entry name" value="ABC_TM1F"/>
    <property type="match status" value="1"/>
</dbReference>
<feature type="transmembrane region" description="Helical" evidence="8">
    <location>
        <begin position="66"/>
        <end position="84"/>
    </location>
</feature>
<evidence type="ECO:0000256" key="2">
    <source>
        <dbReference type="ARBA" id="ARBA00022448"/>
    </source>
</evidence>
<evidence type="ECO:0000256" key="5">
    <source>
        <dbReference type="ARBA" id="ARBA00022840"/>
    </source>
</evidence>
<comment type="subcellular location">
    <subcellularLocation>
        <location evidence="1">Cell membrane</location>
        <topology evidence="1">Multi-pass membrane protein</topology>
    </subcellularLocation>
</comment>
<feature type="domain" description="ABC transporter" evidence="9">
    <location>
        <begin position="352"/>
        <end position="586"/>
    </location>
</feature>